<organism evidence="1 2">
    <name type="scientific">Methanobrevibacter filiformis</name>
    <dbReference type="NCBI Taxonomy" id="55758"/>
    <lineage>
        <taxon>Archaea</taxon>
        <taxon>Methanobacteriati</taxon>
        <taxon>Methanobacteriota</taxon>
        <taxon>Methanomada group</taxon>
        <taxon>Methanobacteria</taxon>
        <taxon>Methanobacteriales</taxon>
        <taxon>Methanobacteriaceae</taxon>
        <taxon>Methanobrevibacter</taxon>
    </lineage>
</organism>
<keyword evidence="2" id="KW-1185">Reference proteome</keyword>
<name>A0A166CFM1_9EURY</name>
<proteinExistence type="predicted"/>
<protein>
    <submittedName>
        <fullName evidence="1">Uncharacterized protein</fullName>
    </submittedName>
</protein>
<comment type="caution">
    <text evidence="1">The sequence shown here is derived from an EMBL/GenBank/DDBJ whole genome shotgun (WGS) entry which is preliminary data.</text>
</comment>
<dbReference type="PATRIC" id="fig|55758.3.peg.987"/>
<dbReference type="Proteomes" id="UP000077066">
    <property type="component" value="Unassembled WGS sequence"/>
</dbReference>
<sequence>MLLLILKYFKEDMATFHITFPKTYGKIVELRKKFYTPYEYKKEVLSHKIWKKIMYGIFVTEITREDFKTEQIEVWKNDTIKKKICLQYGDIVKYFMDLTENSDSENGITALVDFQEFMKSTDDLVEILEKELNS</sequence>
<reference evidence="1 2" key="1">
    <citation type="submission" date="2016-04" db="EMBL/GenBank/DDBJ databases">
        <title>Genome sequence of Methanobrevibacter filiformis DSM 11501.</title>
        <authorList>
            <person name="Poehlein A."/>
            <person name="Seedorf H."/>
            <person name="Daniel R."/>
        </authorList>
    </citation>
    <scope>NUCLEOTIDE SEQUENCE [LARGE SCALE GENOMIC DNA]</scope>
    <source>
        <strain evidence="1 2">DSM 11501</strain>
    </source>
</reference>
<dbReference type="EMBL" id="LWMT01000151">
    <property type="protein sequence ID" value="KZX14452.1"/>
    <property type="molecule type" value="Genomic_DNA"/>
</dbReference>
<accession>A0A166CFM1</accession>
<dbReference type="AlphaFoldDB" id="A0A166CFM1"/>
<gene>
    <name evidence="1" type="ORF">MBFIL_08780</name>
</gene>
<evidence type="ECO:0000313" key="2">
    <source>
        <dbReference type="Proteomes" id="UP000077066"/>
    </source>
</evidence>
<evidence type="ECO:0000313" key="1">
    <source>
        <dbReference type="EMBL" id="KZX14452.1"/>
    </source>
</evidence>